<comment type="caution">
    <text evidence="2">The sequence shown here is derived from an EMBL/GenBank/DDBJ whole genome shotgun (WGS) entry which is preliminary data.</text>
</comment>
<dbReference type="PANTHER" id="PTHR33608:SF12">
    <property type="entry name" value="DUF58 DOMAIN-CONTAINING PROTEIN"/>
    <property type="match status" value="1"/>
</dbReference>
<organism evidence="2 3">
    <name type="scientific">Rhodovulum marinum</name>
    <dbReference type="NCBI Taxonomy" id="320662"/>
    <lineage>
        <taxon>Bacteria</taxon>
        <taxon>Pseudomonadati</taxon>
        <taxon>Pseudomonadota</taxon>
        <taxon>Alphaproteobacteria</taxon>
        <taxon>Rhodobacterales</taxon>
        <taxon>Paracoccaceae</taxon>
        <taxon>Rhodovulum</taxon>
    </lineage>
</organism>
<evidence type="ECO:0000313" key="2">
    <source>
        <dbReference type="EMBL" id="TCP40418.1"/>
    </source>
</evidence>
<sequence length="291" mass="30752">MPAPPGATLTEDALIALRPLALRHPGEVRAPSGLPGGVVLRRRGQGQEFNDIRAYVAGDDIRHLDAQATARTGELHVKTFQDERDRTTVLVADFRPSMLWGLRRAFRSVAAAEALTLLGWQVAEAGGRVALAALIDGPPVLIRPRPKTRGMLAVIGGMVAAHRAALEAARHRIADPPLDHALAAVARVAPTGARVVIASGLDTRGPRLDDRLAQIDRRCPVTLWHVGDGADALPAGRYPIRTGEGRRLAVRLAGAGAQTPPRIAGLTPLPLDPAWPVEDLSTRLGGADGPA</sequence>
<dbReference type="PANTHER" id="PTHR33608">
    <property type="entry name" value="BLL2464 PROTEIN"/>
    <property type="match status" value="1"/>
</dbReference>
<evidence type="ECO:0000313" key="3">
    <source>
        <dbReference type="Proteomes" id="UP000294835"/>
    </source>
</evidence>
<dbReference type="RefSeq" id="WP_132462383.1">
    <property type="nucleotide sequence ID" value="NZ_SLXP01000007.1"/>
</dbReference>
<dbReference type="OrthoDB" id="9776116at2"/>
<gene>
    <name evidence="2" type="ORF">EV662_10726</name>
</gene>
<dbReference type="InterPro" id="IPR002881">
    <property type="entry name" value="DUF58"/>
</dbReference>
<feature type="domain" description="DUF58" evidence="1">
    <location>
        <begin position="51"/>
        <end position="231"/>
    </location>
</feature>
<evidence type="ECO:0000259" key="1">
    <source>
        <dbReference type="Pfam" id="PF01882"/>
    </source>
</evidence>
<dbReference type="EMBL" id="SLXP01000007">
    <property type="protein sequence ID" value="TCP40418.1"/>
    <property type="molecule type" value="Genomic_DNA"/>
</dbReference>
<dbReference type="Pfam" id="PF01882">
    <property type="entry name" value="DUF58"/>
    <property type="match status" value="1"/>
</dbReference>
<reference evidence="2 3" key="1">
    <citation type="submission" date="2019-03" db="EMBL/GenBank/DDBJ databases">
        <title>Genomic Encyclopedia of Type Strains, Phase IV (KMG-IV): sequencing the most valuable type-strain genomes for metagenomic binning, comparative biology and taxonomic classification.</title>
        <authorList>
            <person name="Goeker M."/>
        </authorList>
    </citation>
    <scope>NUCLEOTIDE SEQUENCE [LARGE SCALE GENOMIC DNA]</scope>
    <source>
        <strain evidence="2 3">DSM 18063</strain>
    </source>
</reference>
<name>A0A4R2PYW3_9RHOB</name>
<proteinExistence type="predicted"/>
<accession>A0A4R2PYW3</accession>
<protein>
    <submittedName>
        <fullName evidence="2">Uncharacterized protein DUF58</fullName>
    </submittedName>
</protein>
<dbReference type="Proteomes" id="UP000294835">
    <property type="component" value="Unassembled WGS sequence"/>
</dbReference>
<keyword evidence="3" id="KW-1185">Reference proteome</keyword>
<dbReference type="AlphaFoldDB" id="A0A4R2PYW3"/>